<comment type="caution">
    <text evidence="1">The sequence shown here is derived from an EMBL/GenBank/DDBJ whole genome shotgun (WGS) entry which is preliminary data.</text>
</comment>
<dbReference type="EMBL" id="JAMFLX010000028">
    <property type="protein sequence ID" value="MCL6271623.1"/>
    <property type="molecule type" value="Genomic_DNA"/>
</dbReference>
<organism evidence="1 2">
    <name type="scientific">Parendozoicomonas callyspongiae</name>
    <dbReference type="NCBI Taxonomy" id="2942213"/>
    <lineage>
        <taxon>Bacteria</taxon>
        <taxon>Pseudomonadati</taxon>
        <taxon>Pseudomonadota</taxon>
        <taxon>Gammaproteobacteria</taxon>
        <taxon>Oceanospirillales</taxon>
        <taxon>Endozoicomonadaceae</taxon>
        <taxon>Parendozoicomonas</taxon>
    </lineage>
</organism>
<sequence>MIETVAVANYRSLIELVMPTGQLNLVMGLNGCGFSLVWQMIAEARIKDICSLLVNRLPDDSIGNHAPVNEGLPG</sequence>
<dbReference type="RefSeq" id="WP_249701256.1">
    <property type="nucleotide sequence ID" value="NZ_JAMFLX010000028.1"/>
</dbReference>
<dbReference type="Proteomes" id="UP001203338">
    <property type="component" value="Unassembled WGS sequence"/>
</dbReference>
<proteinExistence type="predicted"/>
<gene>
    <name evidence="1" type="ORF">M3P05_17030</name>
</gene>
<reference evidence="1 2" key="1">
    <citation type="submission" date="2022-05" db="EMBL/GenBank/DDBJ databases">
        <authorList>
            <person name="Park J.-S."/>
        </authorList>
    </citation>
    <scope>NUCLEOTIDE SEQUENCE [LARGE SCALE GENOMIC DNA]</scope>
    <source>
        <strain evidence="1 2">2012CJ34-2</strain>
    </source>
</reference>
<protein>
    <submittedName>
        <fullName evidence="1">Uncharacterized protein</fullName>
    </submittedName>
</protein>
<accession>A0ABT0PJS9</accession>
<keyword evidence="2" id="KW-1185">Reference proteome</keyword>
<evidence type="ECO:0000313" key="2">
    <source>
        <dbReference type="Proteomes" id="UP001203338"/>
    </source>
</evidence>
<name>A0ABT0PJS9_9GAMM</name>
<evidence type="ECO:0000313" key="1">
    <source>
        <dbReference type="EMBL" id="MCL6271623.1"/>
    </source>
</evidence>